<accession>A0A2U8FVK8</accession>
<evidence type="ECO:0000259" key="12">
    <source>
        <dbReference type="Pfam" id="PF13609"/>
    </source>
</evidence>
<dbReference type="Pfam" id="PF13609">
    <property type="entry name" value="Porin_4"/>
    <property type="match status" value="1"/>
</dbReference>
<comment type="subunit">
    <text evidence="2">Homotrimer.</text>
</comment>
<evidence type="ECO:0000313" key="13">
    <source>
        <dbReference type="EMBL" id="AWI54246.1"/>
    </source>
</evidence>
<evidence type="ECO:0000313" key="14">
    <source>
        <dbReference type="Proteomes" id="UP000244892"/>
    </source>
</evidence>
<evidence type="ECO:0000256" key="4">
    <source>
        <dbReference type="ARBA" id="ARBA00022452"/>
    </source>
</evidence>
<protein>
    <recommendedName>
        <fullName evidence="12">Porin domain-containing protein</fullName>
    </recommendedName>
</protein>
<evidence type="ECO:0000256" key="9">
    <source>
        <dbReference type="ARBA" id="ARBA00023136"/>
    </source>
</evidence>
<keyword evidence="3" id="KW-0813">Transport</keyword>
<evidence type="ECO:0000256" key="10">
    <source>
        <dbReference type="ARBA" id="ARBA00023237"/>
    </source>
</evidence>
<dbReference type="EMBL" id="CP029210">
    <property type="protein sequence ID" value="AWI54246.1"/>
    <property type="molecule type" value="Genomic_DNA"/>
</dbReference>
<reference evidence="13 14" key="1">
    <citation type="submission" date="2018-05" db="EMBL/GenBank/DDBJ databases">
        <title>complete genome sequence of Aquabacterium olei NBRC 110486.</title>
        <authorList>
            <person name="Tang B."/>
            <person name="Chang J."/>
            <person name="Zhang L."/>
            <person name="Yang H."/>
        </authorList>
    </citation>
    <scope>NUCLEOTIDE SEQUENCE [LARGE SCALE GENOMIC DNA]</scope>
    <source>
        <strain evidence="13 14">NBRC 110486</strain>
    </source>
</reference>
<dbReference type="InterPro" id="IPR023614">
    <property type="entry name" value="Porin_dom_sf"/>
</dbReference>
<comment type="subcellular location">
    <subcellularLocation>
        <location evidence="1">Cell outer membrane</location>
        <topology evidence="1">Multi-pass membrane protein</topology>
    </subcellularLocation>
</comment>
<keyword evidence="5" id="KW-0812">Transmembrane</keyword>
<evidence type="ECO:0000256" key="1">
    <source>
        <dbReference type="ARBA" id="ARBA00004571"/>
    </source>
</evidence>
<feature type="chain" id="PRO_5015938590" description="Porin domain-containing protein" evidence="11">
    <location>
        <begin position="25"/>
        <end position="439"/>
    </location>
</feature>
<evidence type="ECO:0000256" key="6">
    <source>
        <dbReference type="ARBA" id="ARBA00022729"/>
    </source>
</evidence>
<dbReference type="PANTHER" id="PTHR34501:SF9">
    <property type="entry name" value="MAJOR OUTER MEMBRANE PROTEIN P.IA"/>
    <property type="match status" value="1"/>
</dbReference>
<gene>
    <name evidence="13" type="ORF">DEH84_13060</name>
</gene>
<dbReference type="SUPFAM" id="SSF56935">
    <property type="entry name" value="Porins"/>
    <property type="match status" value="1"/>
</dbReference>
<keyword evidence="14" id="KW-1185">Reference proteome</keyword>
<name>A0A2U8FVK8_9BURK</name>
<evidence type="ECO:0000256" key="5">
    <source>
        <dbReference type="ARBA" id="ARBA00022692"/>
    </source>
</evidence>
<proteinExistence type="predicted"/>
<dbReference type="KEGG" id="aon:DEH84_13060"/>
<dbReference type="Gene3D" id="2.40.160.10">
    <property type="entry name" value="Porin"/>
    <property type="match status" value="1"/>
</dbReference>
<dbReference type="GO" id="GO:0046930">
    <property type="term" value="C:pore complex"/>
    <property type="evidence" value="ECO:0007669"/>
    <property type="project" value="UniProtKB-KW"/>
</dbReference>
<evidence type="ECO:0000256" key="7">
    <source>
        <dbReference type="ARBA" id="ARBA00023065"/>
    </source>
</evidence>
<dbReference type="CDD" id="cd00342">
    <property type="entry name" value="gram_neg_porins"/>
    <property type="match status" value="1"/>
</dbReference>
<dbReference type="PANTHER" id="PTHR34501">
    <property type="entry name" value="PROTEIN YDDL-RELATED"/>
    <property type="match status" value="1"/>
</dbReference>
<keyword evidence="4" id="KW-1134">Transmembrane beta strand</keyword>
<keyword evidence="10" id="KW-0998">Cell outer membrane</keyword>
<keyword evidence="7" id="KW-0406">Ion transport</keyword>
<dbReference type="OrthoDB" id="8576858at2"/>
<organism evidence="13 14">
    <name type="scientific">Aquabacterium olei</name>
    <dbReference type="NCBI Taxonomy" id="1296669"/>
    <lineage>
        <taxon>Bacteria</taxon>
        <taxon>Pseudomonadati</taxon>
        <taxon>Pseudomonadota</taxon>
        <taxon>Betaproteobacteria</taxon>
        <taxon>Burkholderiales</taxon>
        <taxon>Aquabacterium</taxon>
    </lineage>
</organism>
<dbReference type="InterPro" id="IPR050298">
    <property type="entry name" value="Gram-neg_bact_OMP"/>
</dbReference>
<dbReference type="AlphaFoldDB" id="A0A2U8FVK8"/>
<evidence type="ECO:0000256" key="8">
    <source>
        <dbReference type="ARBA" id="ARBA00023114"/>
    </source>
</evidence>
<evidence type="ECO:0000256" key="3">
    <source>
        <dbReference type="ARBA" id="ARBA00022448"/>
    </source>
</evidence>
<keyword evidence="6 11" id="KW-0732">Signal</keyword>
<feature type="signal peptide" evidence="11">
    <location>
        <begin position="1"/>
        <end position="24"/>
    </location>
</feature>
<keyword evidence="9" id="KW-0472">Membrane</keyword>
<dbReference type="Proteomes" id="UP000244892">
    <property type="component" value="Chromosome"/>
</dbReference>
<dbReference type="RefSeq" id="WP_109037242.1">
    <property type="nucleotide sequence ID" value="NZ_CP029210.1"/>
</dbReference>
<dbReference type="InterPro" id="IPR033900">
    <property type="entry name" value="Gram_neg_porin_domain"/>
</dbReference>
<dbReference type="GO" id="GO:0015288">
    <property type="term" value="F:porin activity"/>
    <property type="evidence" value="ECO:0007669"/>
    <property type="project" value="UniProtKB-KW"/>
</dbReference>
<evidence type="ECO:0000256" key="11">
    <source>
        <dbReference type="SAM" id="SignalP"/>
    </source>
</evidence>
<feature type="domain" description="Porin" evidence="12">
    <location>
        <begin position="12"/>
        <end position="382"/>
    </location>
</feature>
<dbReference type="GO" id="GO:0006811">
    <property type="term" value="P:monoatomic ion transport"/>
    <property type="evidence" value="ECO:0007669"/>
    <property type="project" value="UniProtKB-KW"/>
</dbReference>
<keyword evidence="8" id="KW-0626">Porin</keyword>
<evidence type="ECO:0000256" key="2">
    <source>
        <dbReference type="ARBA" id="ARBA00011233"/>
    </source>
</evidence>
<sequence length="439" mass="45591">MQKSVLTSAVTLALATFGAGAAFAQSSLTLYGNADVSFDNVHKTAGVPLLNGTLPVLNGQSAAAATQGTDSTVSRVSPSATSQTSFGFRGTEDMGGGFKASFVLEGQLSHDTGGLSQDGRIFGRQSYVGLTTPYGEIRLGRQYAPIFYSTAFVTGERFGATDLFIEGGATNNLQVRWDNQVSYWVQAGGFTGSVAYSPNAGSLGVVSAARGAQVTSTVGGILGAASAGAESATNTGRALGAFGNYAFSPNFNVTLGLHRNQFGGASFGVFSGGALVASTYKLERYDAANLGAKYTFENGIMIDGAFGQGRYDFTTSDDHMRLRFFAVGTRIPMDKWTFSAQASQIKFANFTKGKDTGLMLGAEYALSKRTSLFARAVQIRDDEGQRADAGFAGAIGTIAGGPNVIATTFGFRETPVFAGAGINPGGTARYVGAGIRHSF</sequence>
<dbReference type="GO" id="GO:0009279">
    <property type="term" value="C:cell outer membrane"/>
    <property type="evidence" value="ECO:0007669"/>
    <property type="project" value="UniProtKB-SubCell"/>
</dbReference>